<dbReference type="KEGG" id="llp:GH975_07205"/>
<name>A0A5Q2QEE5_9GAMM</name>
<evidence type="ECO:0000259" key="8">
    <source>
        <dbReference type="PROSITE" id="PS51379"/>
    </source>
</evidence>
<dbReference type="GO" id="GO:0046872">
    <property type="term" value="F:metal ion binding"/>
    <property type="evidence" value="ECO:0007669"/>
    <property type="project" value="UniProtKB-KW"/>
</dbReference>
<dbReference type="PANTHER" id="PTHR30176">
    <property type="entry name" value="FERREDOXIN-TYPE PROTEIN NAPH"/>
    <property type="match status" value="1"/>
</dbReference>
<dbReference type="InterPro" id="IPR017896">
    <property type="entry name" value="4Fe4S_Fe-S-bd"/>
</dbReference>
<dbReference type="InterPro" id="IPR051684">
    <property type="entry name" value="Electron_Trans/Redox"/>
</dbReference>
<dbReference type="EMBL" id="CP045871">
    <property type="protein sequence ID" value="QGG80367.1"/>
    <property type="molecule type" value="Genomic_DNA"/>
</dbReference>
<proteinExistence type="predicted"/>
<dbReference type="SUPFAM" id="SSF54862">
    <property type="entry name" value="4Fe-4S ferredoxins"/>
    <property type="match status" value="1"/>
</dbReference>
<dbReference type="OrthoDB" id="9811700at2"/>
<evidence type="ECO:0000256" key="2">
    <source>
        <dbReference type="ARBA" id="ARBA00022485"/>
    </source>
</evidence>
<feature type="transmembrane region" description="Helical" evidence="7">
    <location>
        <begin position="152"/>
        <end position="172"/>
    </location>
</feature>
<dbReference type="PROSITE" id="PS00198">
    <property type="entry name" value="4FE4S_FER_1"/>
    <property type="match status" value="1"/>
</dbReference>
<keyword evidence="6" id="KW-0411">Iron-sulfur</keyword>
<evidence type="ECO:0000313" key="10">
    <source>
        <dbReference type="Proteomes" id="UP000388235"/>
    </source>
</evidence>
<dbReference type="GO" id="GO:0005886">
    <property type="term" value="C:plasma membrane"/>
    <property type="evidence" value="ECO:0007669"/>
    <property type="project" value="TreeGrafter"/>
</dbReference>
<keyword evidence="1" id="KW-0813">Transport</keyword>
<accession>A0A5Q2QEE5</accession>
<sequence length="456" mass="51688">MSKSTSGSNRIPLIDLDRIYQRKIKGTYQRLRRYGSWGLLCLYFLTPWFMWGERQLVLFDLPQRQFHVFHMTFWPQDFFLLALLLIISAFGLFMVTVYAGRIWCGYTCPQTVWTQLFVWLEMKIEGSRNQRIKLDAAPWGFQKLLRKSSKHLSWGAIALATGITFIGYFTPIRALVPDFFTLDANFQAALWIMIFGVLTYLNAGWMREKVCIYMCPYARFQSVMFDEDTKVVSYDVGRGEPRGKKTPTSGAGDCVDCGVCVQVCPTGIDIRDGLQYECIGCALCIDACDSVMQKLERPKGLIRYSTENELAGKITHFLRPRLIGYAIAMTVMVVSLTVFLALRSPLELSIERGRGQLFTEALNGDIVNSMQVSILNKSENTQTFEFFLEGRPGAQLSAPEQVIIAPGERVTKPVQVSLEPQKVVQARLPFTLRIEAVGGNRATSTIDSTFIGPERW</sequence>
<keyword evidence="2" id="KW-0004">4Fe-4S</keyword>
<evidence type="ECO:0000256" key="3">
    <source>
        <dbReference type="ARBA" id="ARBA00022723"/>
    </source>
</evidence>
<dbReference type="Pfam" id="PF13746">
    <property type="entry name" value="Fer4_18"/>
    <property type="match status" value="1"/>
</dbReference>
<evidence type="ECO:0000256" key="1">
    <source>
        <dbReference type="ARBA" id="ARBA00022448"/>
    </source>
</evidence>
<dbReference type="Pfam" id="PF11614">
    <property type="entry name" value="FixG_C"/>
    <property type="match status" value="1"/>
</dbReference>
<dbReference type="InterPro" id="IPR013783">
    <property type="entry name" value="Ig-like_fold"/>
</dbReference>
<dbReference type="PROSITE" id="PS51379">
    <property type="entry name" value="4FE4S_FER_2"/>
    <property type="match status" value="1"/>
</dbReference>
<evidence type="ECO:0000256" key="6">
    <source>
        <dbReference type="ARBA" id="ARBA00023014"/>
    </source>
</evidence>
<keyword evidence="4" id="KW-0249">Electron transport</keyword>
<evidence type="ECO:0000313" key="9">
    <source>
        <dbReference type="EMBL" id="QGG80367.1"/>
    </source>
</evidence>
<dbReference type="Pfam" id="PF12801">
    <property type="entry name" value="Fer4_5"/>
    <property type="match status" value="1"/>
</dbReference>
<organism evidence="9 10">
    <name type="scientific">Litorivicinus lipolyticus</name>
    <dbReference type="NCBI Taxonomy" id="418701"/>
    <lineage>
        <taxon>Bacteria</taxon>
        <taxon>Pseudomonadati</taxon>
        <taxon>Pseudomonadota</taxon>
        <taxon>Gammaproteobacteria</taxon>
        <taxon>Oceanospirillales</taxon>
        <taxon>Litorivicinaceae</taxon>
        <taxon>Litorivicinus</taxon>
    </lineage>
</organism>
<feature type="transmembrane region" description="Helical" evidence="7">
    <location>
        <begin position="78"/>
        <end position="99"/>
    </location>
</feature>
<keyword evidence="10" id="KW-1185">Reference proteome</keyword>
<dbReference type="InterPro" id="IPR017900">
    <property type="entry name" value="4Fe4S_Fe_S_CS"/>
</dbReference>
<keyword evidence="5" id="KW-0408">Iron</keyword>
<feature type="transmembrane region" description="Helical" evidence="7">
    <location>
        <begin position="34"/>
        <end position="51"/>
    </location>
</feature>
<protein>
    <submittedName>
        <fullName evidence="9">Cytochrome c oxidase accessory protein CcoG</fullName>
    </submittedName>
</protein>
<keyword evidence="7" id="KW-1133">Transmembrane helix</keyword>
<gene>
    <name evidence="9" type="primary">ccoG</name>
    <name evidence="9" type="ORF">GH975_07205</name>
</gene>
<evidence type="ECO:0000256" key="4">
    <source>
        <dbReference type="ARBA" id="ARBA00022982"/>
    </source>
</evidence>
<dbReference type="PANTHER" id="PTHR30176:SF3">
    <property type="entry name" value="FERREDOXIN-TYPE PROTEIN NAPH"/>
    <property type="match status" value="1"/>
</dbReference>
<keyword evidence="7" id="KW-0812">Transmembrane</keyword>
<dbReference type="GO" id="GO:0051539">
    <property type="term" value="F:4 iron, 4 sulfur cluster binding"/>
    <property type="evidence" value="ECO:0007669"/>
    <property type="project" value="UniProtKB-KW"/>
</dbReference>
<evidence type="ECO:0000256" key="5">
    <source>
        <dbReference type="ARBA" id="ARBA00023004"/>
    </source>
</evidence>
<dbReference type="NCBIfam" id="TIGR02745">
    <property type="entry name" value="ccoG_rdxA_fixG"/>
    <property type="match status" value="1"/>
</dbReference>
<feature type="transmembrane region" description="Helical" evidence="7">
    <location>
        <begin position="322"/>
        <end position="342"/>
    </location>
</feature>
<keyword evidence="3" id="KW-0479">Metal-binding</keyword>
<dbReference type="Gene3D" id="2.60.40.10">
    <property type="entry name" value="Immunoglobulins"/>
    <property type="match status" value="1"/>
</dbReference>
<evidence type="ECO:0000256" key="7">
    <source>
        <dbReference type="SAM" id="Phobius"/>
    </source>
</evidence>
<dbReference type="InterPro" id="IPR032879">
    <property type="entry name" value="FixG_C"/>
</dbReference>
<feature type="domain" description="4Fe-4S ferredoxin-type" evidence="8">
    <location>
        <begin position="245"/>
        <end position="273"/>
    </location>
</feature>
<keyword evidence="7" id="KW-0472">Membrane</keyword>
<dbReference type="AlphaFoldDB" id="A0A5Q2QEE5"/>
<feature type="transmembrane region" description="Helical" evidence="7">
    <location>
        <begin position="184"/>
        <end position="203"/>
    </location>
</feature>
<dbReference type="InterPro" id="IPR014116">
    <property type="entry name" value="Cyt_c_oxidase_cbb3_FixG"/>
</dbReference>
<dbReference type="Proteomes" id="UP000388235">
    <property type="component" value="Chromosome"/>
</dbReference>
<reference evidence="9 10" key="1">
    <citation type="submission" date="2019-11" db="EMBL/GenBank/DDBJ databases">
        <authorList>
            <person name="Khan S.A."/>
            <person name="Jeon C.O."/>
            <person name="Chun B.H."/>
        </authorList>
    </citation>
    <scope>NUCLEOTIDE SEQUENCE [LARGE SCALE GENOMIC DNA]</scope>
    <source>
        <strain evidence="9 10">IMCC 1097</strain>
    </source>
</reference>